<proteinExistence type="predicted"/>
<evidence type="ECO:0000313" key="2">
    <source>
        <dbReference type="EMBL" id="KAG2423935.1"/>
    </source>
</evidence>
<dbReference type="PANTHER" id="PTHR47017">
    <property type="entry name" value="ACYL-COA"/>
    <property type="match status" value="1"/>
</dbReference>
<dbReference type="Pfam" id="PF04339">
    <property type="entry name" value="FemAB_like"/>
    <property type="match status" value="2"/>
</dbReference>
<sequence length="496" mass="53845">MRLEVRVVDSITKVPQHEWDGVVHTCSGGEVNPTLLWSFLHAMEESGSACPRTGWLPQHVIVRELPGDGDSASSSAAPGAATPAGVDSERQASGAGTSTSDSRGDHRPGAGAAAARGRLLGCVPMYLKGHSYGEYVFDSSWADFASRLGMRYYPKLQAAVPFTPVTGSRLLVAGDLEAGERAAVVRALGRALISMADQTDISGVHLTFTTGEEWAALAELGFKQRLGLQFHWDNPGYESFDAFLADLKQSKRKNIRQERKSIEKAGLAVHRLRGGELTAAHWDRFYEFYLSTVDRKWGNAYLTRDFFQRLGDTMPDQVLLVAATDAGAAAPSPSAAPEADSLVAAALNLVGSHALFGRNWGVAEGRDVKNLHFELCYYQALDEAIQRRLPRVEAGAQGEHKLQRGYLPSLTYSCHYIRDPRLGAAVDSFLSRERGQIEYALQVMSLTASPYKQERTMEALVRKVNAYSSLSSSSSSSDSLDEELAAAAMAAELRGS</sequence>
<reference evidence="2" key="1">
    <citation type="journal article" date="2020" name="bioRxiv">
        <title>Comparative genomics of Chlamydomonas.</title>
        <authorList>
            <person name="Craig R.J."/>
            <person name="Hasan A.R."/>
            <person name="Ness R.W."/>
            <person name="Keightley P.D."/>
        </authorList>
    </citation>
    <scope>NUCLEOTIDE SEQUENCE</scope>
    <source>
        <strain evidence="2">SAG 7.73</strain>
    </source>
</reference>
<accession>A0A835SP06</accession>
<name>A0A835SP06_CHLIN</name>
<protein>
    <recommendedName>
        <fullName evidence="4">GNAT family N-acetyltransferase</fullName>
    </recommendedName>
</protein>
<dbReference type="AlphaFoldDB" id="A0A835SP06"/>
<feature type="compositionally biased region" description="Low complexity" evidence="1">
    <location>
        <begin position="68"/>
        <end position="85"/>
    </location>
</feature>
<feature type="region of interest" description="Disordered" evidence="1">
    <location>
        <begin position="66"/>
        <end position="111"/>
    </location>
</feature>
<gene>
    <name evidence="2" type="ORF">HXX76_014876</name>
</gene>
<dbReference type="PANTHER" id="PTHR47017:SF1">
    <property type="entry name" value="ACYL-COA"/>
    <property type="match status" value="1"/>
</dbReference>
<dbReference type="InterPro" id="IPR016181">
    <property type="entry name" value="Acyl_CoA_acyltransferase"/>
</dbReference>
<evidence type="ECO:0008006" key="4">
    <source>
        <dbReference type="Google" id="ProtNLM"/>
    </source>
</evidence>
<dbReference type="Proteomes" id="UP000650467">
    <property type="component" value="Unassembled WGS sequence"/>
</dbReference>
<evidence type="ECO:0000256" key="1">
    <source>
        <dbReference type="SAM" id="MobiDB-lite"/>
    </source>
</evidence>
<dbReference type="SUPFAM" id="SSF55729">
    <property type="entry name" value="Acyl-CoA N-acyltransferases (Nat)"/>
    <property type="match status" value="1"/>
</dbReference>
<comment type="caution">
    <text evidence="2">The sequence shown here is derived from an EMBL/GenBank/DDBJ whole genome shotgun (WGS) entry which is preliminary data.</text>
</comment>
<dbReference type="OrthoDB" id="1946at2759"/>
<dbReference type="Gene3D" id="3.40.630.30">
    <property type="match status" value="1"/>
</dbReference>
<dbReference type="InterPro" id="IPR007434">
    <property type="entry name" value="FemAB-like"/>
</dbReference>
<keyword evidence="3" id="KW-1185">Reference proteome</keyword>
<evidence type="ECO:0000313" key="3">
    <source>
        <dbReference type="Proteomes" id="UP000650467"/>
    </source>
</evidence>
<organism evidence="2 3">
    <name type="scientific">Chlamydomonas incerta</name>
    <dbReference type="NCBI Taxonomy" id="51695"/>
    <lineage>
        <taxon>Eukaryota</taxon>
        <taxon>Viridiplantae</taxon>
        <taxon>Chlorophyta</taxon>
        <taxon>core chlorophytes</taxon>
        <taxon>Chlorophyceae</taxon>
        <taxon>CS clade</taxon>
        <taxon>Chlamydomonadales</taxon>
        <taxon>Chlamydomonadaceae</taxon>
        <taxon>Chlamydomonas</taxon>
    </lineage>
</organism>
<dbReference type="EMBL" id="JAEHOC010000071">
    <property type="protein sequence ID" value="KAG2423935.1"/>
    <property type="molecule type" value="Genomic_DNA"/>
</dbReference>